<sequence>MHQRPTPVIINKQKRVSLPMLLPFYIALLCTTLSLRATGKTHSTQDPAEKVIAEETARLMALPGYQAVSGVIYIRGKARHFHYGKLNNGKKPDNNTLFEIGSITKTYTGLLLAQAVYDRKINLDEDVRHYLDGAYPNLVLAGGRPITIRHLVTHTAGLPLLINCADMHQAVTWQDDCYRRFKQEDFFNALKTVQLIDSSGDNYHYSGTGLQLIGYILERVYHKSQMELLRQYVFARSGERQTFSVLQQEGHPHISTGNTSEGKPAPLINGFYTYSGGMKSTTASMLDYMRMYLESSDPVVQQSMERLAGDAQRGRAYAWNTFAYDQAGKMLYHNGGSFGHSSWIALYPRQKAGIFIVTNVVTADAQRLLNELSNRIVDRLGIIGK</sequence>
<dbReference type="Pfam" id="PF00144">
    <property type="entry name" value="Beta-lactamase"/>
    <property type="match status" value="1"/>
</dbReference>
<keyword evidence="3" id="KW-1185">Reference proteome</keyword>
<dbReference type="InterPro" id="IPR001466">
    <property type="entry name" value="Beta-lactam-related"/>
</dbReference>
<evidence type="ECO:0000313" key="2">
    <source>
        <dbReference type="EMBL" id="PSK90413.1"/>
    </source>
</evidence>
<evidence type="ECO:0000259" key="1">
    <source>
        <dbReference type="Pfam" id="PF00144"/>
    </source>
</evidence>
<dbReference type="OrthoDB" id="9793489at2"/>
<dbReference type="EMBL" id="PYGD01000008">
    <property type="protein sequence ID" value="PSK90413.1"/>
    <property type="molecule type" value="Genomic_DNA"/>
</dbReference>
<gene>
    <name evidence="2" type="ORF">B0I18_108143</name>
</gene>
<dbReference type="PANTHER" id="PTHR46825:SF9">
    <property type="entry name" value="BETA-LACTAMASE-RELATED DOMAIN-CONTAINING PROTEIN"/>
    <property type="match status" value="1"/>
</dbReference>
<comment type="caution">
    <text evidence="2">The sequence shown here is derived from an EMBL/GenBank/DDBJ whole genome shotgun (WGS) entry which is preliminary data.</text>
</comment>
<dbReference type="AlphaFoldDB" id="A0A2P8CZM1"/>
<organism evidence="2 3">
    <name type="scientific">Taibaiella chishuiensis</name>
    <dbReference type="NCBI Taxonomy" id="1434707"/>
    <lineage>
        <taxon>Bacteria</taxon>
        <taxon>Pseudomonadati</taxon>
        <taxon>Bacteroidota</taxon>
        <taxon>Chitinophagia</taxon>
        <taxon>Chitinophagales</taxon>
        <taxon>Chitinophagaceae</taxon>
        <taxon>Taibaiella</taxon>
    </lineage>
</organism>
<dbReference type="PANTHER" id="PTHR46825">
    <property type="entry name" value="D-ALANYL-D-ALANINE-CARBOXYPEPTIDASE/ENDOPEPTIDASE AMPH"/>
    <property type="match status" value="1"/>
</dbReference>
<dbReference type="InterPro" id="IPR050491">
    <property type="entry name" value="AmpC-like"/>
</dbReference>
<dbReference type="InterPro" id="IPR012338">
    <property type="entry name" value="Beta-lactam/transpept-like"/>
</dbReference>
<reference evidence="2 3" key="1">
    <citation type="submission" date="2018-03" db="EMBL/GenBank/DDBJ databases">
        <title>Genomic Encyclopedia of Type Strains, Phase III (KMG-III): the genomes of soil and plant-associated and newly described type strains.</title>
        <authorList>
            <person name="Whitman W."/>
        </authorList>
    </citation>
    <scope>NUCLEOTIDE SEQUENCE [LARGE SCALE GENOMIC DNA]</scope>
    <source>
        <strain evidence="2 3">CGMCC 1.12700</strain>
    </source>
</reference>
<dbReference type="SUPFAM" id="SSF56601">
    <property type="entry name" value="beta-lactamase/transpeptidase-like"/>
    <property type="match status" value="1"/>
</dbReference>
<dbReference type="Proteomes" id="UP000240572">
    <property type="component" value="Unassembled WGS sequence"/>
</dbReference>
<evidence type="ECO:0000313" key="3">
    <source>
        <dbReference type="Proteomes" id="UP000240572"/>
    </source>
</evidence>
<name>A0A2P8CZM1_9BACT</name>
<accession>A0A2P8CZM1</accession>
<dbReference type="RefSeq" id="WP_106524287.1">
    <property type="nucleotide sequence ID" value="NZ_PYGD01000008.1"/>
</dbReference>
<feature type="domain" description="Beta-lactamase-related" evidence="1">
    <location>
        <begin position="65"/>
        <end position="363"/>
    </location>
</feature>
<dbReference type="Gene3D" id="3.40.710.10">
    <property type="entry name" value="DD-peptidase/beta-lactamase superfamily"/>
    <property type="match status" value="1"/>
</dbReference>
<protein>
    <submittedName>
        <fullName evidence="2">CubicO group peptidase (Beta-lactamase class C family)</fullName>
    </submittedName>
</protein>
<proteinExistence type="predicted"/>